<evidence type="ECO:0000256" key="1">
    <source>
        <dbReference type="ARBA" id="ARBA00007664"/>
    </source>
</evidence>
<feature type="disulfide bond" evidence="9">
    <location>
        <begin position="310"/>
        <end position="320"/>
    </location>
</feature>
<organism evidence="12 13">
    <name type="scientific">Streptomyces griseoviridis</name>
    <dbReference type="NCBI Taxonomy" id="45398"/>
    <lineage>
        <taxon>Bacteria</taxon>
        <taxon>Bacillati</taxon>
        <taxon>Actinomycetota</taxon>
        <taxon>Actinomycetes</taxon>
        <taxon>Kitasatosporales</taxon>
        <taxon>Streptomycetaceae</taxon>
        <taxon>Streptomyces</taxon>
    </lineage>
</organism>
<keyword evidence="6" id="KW-0865">Zymogen</keyword>
<evidence type="ECO:0000256" key="2">
    <source>
        <dbReference type="ARBA" id="ARBA00022670"/>
    </source>
</evidence>
<dbReference type="InterPro" id="IPR043504">
    <property type="entry name" value="Peptidase_S1_PA_chymotrypsin"/>
</dbReference>
<evidence type="ECO:0000256" key="3">
    <source>
        <dbReference type="ARBA" id="ARBA00022729"/>
    </source>
</evidence>
<feature type="active site" description="Charge relay system" evidence="8">
    <location>
        <position position="243"/>
    </location>
</feature>
<evidence type="ECO:0000256" key="8">
    <source>
        <dbReference type="PIRSR" id="PIRSR001134-1"/>
    </source>
</evidence>
<keyword evidence="5" id="KW-0720">Serine protease</keyword>
<sequence length="460" mass="47065">MVGRHATGRRRAAFTALGALALTAAVPSAASAGPPPAPGPLPTAAQTLGADRAPAELLRALGRDLGLTADQASARLVNEAEAGTRAGRLRTTLGSHFAGAWVSGTTSAQLTVATTDAAQVAAIRAQGAEATVVKRTLADLNAAKERLDAAARRVRTPDTPVWYVDVPANRVVVQATDRQAAAAFVQAAGLKAGDVGVRVSANRPRVLADLVGGEAYYIDDKARCSIGFSVTKGQEQGFASAGHCGKPGATTAGADKSAQGEFRASAFPGKDMSWVAVNDTWTATPDVKGEAEQKVQVAGSVQGLVGTSVCRSGSTTGWHCGTVEQHDASVSYAEGTVDGLTQTTVCAEPGDSGGPFVSGTQAQGMTSGGSGDCTNGGTTFFQPVNPVLQEFGLTLKTAENRSTLPAPADEGAADGWRSGRVYEAGSTVRYGGTRYTCLQNHQAQVAWSPEGTPALWQRTA</sequence>
<reference evidence="12" key="2">
    <citation type="submission" date="2020-09" db="EMBL/GenBank/DDBJ databases">
        <authorList>
            <person name="Sun Q."/>
            <person name="Ohkuma M."/>
        </authorList>
    </citation>
    <scope>NUCLEOTIDE SEQUENCE</scope>
    <source>
        <strain evidence="12">JCM 4234</strain>
    </source>
</reference>
<dbReference type="GO" id="GO:0006508">
    <property type="term" value="P:proteolysis"/>
    <property type="evidence" value="ECO:0007669"/>
    <property type="project" value="UniProtKB-KW"/>
</dbReference>
<dbReference type="GO" id="GO:0030246">
    <property type="term" value="F:carbohydrate binding"/>
    <property type="evidence" value="ECO:0007669"/>
    <property type="project" value="InterPro"/>
</dbReference>
<comment type="similarity">
    <text evidence="1">Belongs to the peptidase S1 family.</text>
</comment>
<dbReference type="Pfam" id="PF00089">
    <property type="entry name" value="Trypsin"/>
    <property type="match status" value="1"/>
</dbReference>
<accession>A0A918GKW5</accession>
<dbReference type="SMART" id="SM00495">
    <property type="entry name" value="ChtBD3"/>
    <property type="match status" value="1"/>
</dbReference>
<dbReference type="GO" id="GO:0005576">
    <property type="term" value="C:extracellular region"/>
    <property type="evidence" value="ECO:0007669"/>
    <property type="project" value="InterPro"/>
</dbReference>
<evidence type="ECO:0000256" key="7">
    <source>
        <dbReference type="ARBA" id="ARBA00023157"/>
    </source>
</evidence>
<feature type="active site" description="Charge relay system" evidence="8">
    <location>
        <position position="352"/>
    </location>
</feature>
<evidence type="ECO:0000256" key="5">
    <source>
        <dbReference type="ARBA" id="ARBA00022825"/>
    </source>
</evidence>
<dbReference type="InterPro" id="IPR003610">
    <property type="entry name" value="CBM5/12"/>
</dbReference>
<dbReference type="AlphaFoldDB" id="A0A918GKW5"/>
<dbReference type="SUPFAM" id="SSF50494">
    <property type="entry name" value="Trypsin-like serine proteases"/>
    <property type="match status" value="1"/>
</dbReference>
<reference evidence="12" key="1">
    <citation type="journal article" date="2014" name="Int. J. Syst. Evol. Microbiol.">
        <title>Complete genome sequence of Corynebacterium casei LMG S-19264T (=DSM 44701T), isolated from a smear-ripened cheese.</title>
        <authorList>
            <consortium name="US DOE Joint Genome Institute (JGI-PGF)"/>
            <person name="Walter F."/>
            <person name="Albersmeier A."/>
            <person name="Kalinowski J."/>
            <person name="Ruckert C."/>
        </authorList>
    </citation>
    <scope>NUCLEOTIDE SEQUENCE</scope>
    <source>
        <strain evidence="12">JCM 4234</strain>
    </source>
</reference>
<evidence type="ECO:0000259" key="11">
    <source>
        <dbReference type="SMART" id="SM00495"/>
    </source>
</evidence>
<feature type="disulfide bond" evidence="9">
    <location>
        <begin position="346"/>
        <end position="373"/>
    </location>
</feature>
<dbReference type="Pfam" id="PF02839">
    <property type="entry name" value="CBM_5_12"/>
    <property type="match status" value="1"/>
</dbReference>
<dbReference type="InterPro" id="IPR035070">
    <property type="entry name" value="Streptogrisin_prodomain"/>
</dbReference>
<dbReference type="InterPro" id="IPR001254">
    <property type="entry name" value="Trypsin_dom"/>
</dbReference>
<keyword evidence="4" id="KW-0378">Hydrolase</keyword>
<dbReference type="Proteomes" id="UP000653493">
    <property type="component" value="Unassembled WGS sequence"/>
</dbReference>
<dbReference type="InterPro" id="IPR036573">
    <property type="entry name" value="CBM_sf_5/12"/>
</dbReference>
<protein>
    <submittedName>
        <fullName evidence="12">Serine protease</fullName>
    </submittedName>
</protein>
<dbReference type="InterPro" id="IPR001316">
    <property type="entry name" value="Pept_S1A_streptogrisin"/>
</dbReference>
<keyword evidence="3 10" id="KW-0732">Signal</keyword>
<evidence type="ECO:0000256" key="4">
    <source>
        <dbReference type="ARBA" id="ARBA00022801"/>
    </source>
</evidence>
<feature type="active site" description="Charge relay system" evidence="8">
    <location>
        <position position="271"/>
    </location>
</feature>
<evidence type="ECO:0000256" key="10">
    <source>
        <dbReference type="SAM" id="SignalP"/>
    </source>
</evidence>
<dbReference type="GO" id="GO:0005975">
    <property type="term" value="P:carbohydrate metabolic process"/>
    <property type="evidence" value="ECO:0007669"/>
    <property type="project" value="InterPro"/>
</dbReference>
<feature type="chain" id="PRO_5037847254" evidence="10">
    <location>
        <begin position="33"/>
        <end position="460"/>
    </location>
</feature>
<dbReference type="Pfam" id="PF02983">
    <property type="entry name" value="Pro_Al_protease"/>
    <property type="match status" value="1"/>
</dbReference>
<dbReference type="GO" id="GO:0004252">
    <property type="term" value="F:serine-type endopeptidase activity"/>
    <property type="evidence" value="ECO:0007669"/>
    <property type="project" value="InterPro"/>
</dbReference>
<dbReference type="Gene3D" id="3.30.300.50">
    <property type="match status" value="2"/>
</dbReference>
<keyword evidence="7 9" id="KW-1015">Disulfide bond</keyword>
<gene>
    <name evidence="12" type="ORF">GCM10010238_36280</name>
</gene>
<keyword evidence="2 12" id="KW-0645">Protease</keyword>
<dbReference type="InterPro" id="IPR009003">
    <property type="entry name" value="Peptidase_S1_PA"/>
</dbReference>
<dbReference type="PIRSF" id="PIRSF001134">
    <property type="entry name" value="Streptogrisin"/>
    <property type="match status" value="1"/>
</dbReference>
<feature type="disulfide bond" evidence="9">
    <location>
        <begin position="224"/>
        <end position="244"/>
    </location>
</feature>
<keyword evidence="13" id="KW-1185">Reference proteome</keyword>
<evidence type="ECO:0000313" key="13">
    <source>
        <dbReference type="Proteomes" id="UP000653493"/>
    </source>
</evidence>
<dbReference type="CDD" id="cd21112">
    <property type="entry name" value="alphaLP-like"/>
    <property type="match status" value="1"/>
</dbReference>
<dbReference type="Gene3D" id="2.10.10.20">
    <property type="entry name" value="Carbohydrate-binding module superfamily 5/12"/>
    <property type="match status" value="1"/>
</dbReference>
<feature type="signal peptide" evidence="10">
    <location>
        <begin position="1"/>
        <end position="32"/>
    </location>
</feature>
<name>A0A918GKW5_STRGD</name>
<comment type="caution">
    <text evidence="12">The sequence shown here is derived from an EMBL/GenBank/DDBJ whole genome shotgun (WGS) entry which is preliminary data.</text>
</comment>
<dbReference type="Gene3D" id="2.40.10.10">
    <property type="entry name" value="Trypsin-like serine proteases"/>
    <property type="match status" value="2"/>
</dbReference>
<dbReference type="CDD" id="cd12214">
    <property type="entry name" value="ChiA1_BD"/>
    <property type="match status" value="1"/>
</dbReference>
<dbReference type="PRINTS" id="PR00861">
    <property type="entry name" value="ALYTICPTASE"/>
</dbReference>
<evidence type="ECO:0000256" key="9">
    <source>
        <dbReference type="PIRSR" id="PIRSR001134-2"/>
    </source>
</evidence>
<evidence type="ECO:0000256" key="6">
    <source>
        <dbReference type="ARBA" id="ARBA00023145"/>
    </source>
</evidence>
<proteinExistence type="inferred from homology"/>
<dbReference type="EMBL" id="BMSL01000009">
    <property type="protein sequence ID" value="GGS43336.1"/>
    <property type="molecule type" value="Genomic_DNA"/>
</dbReference>
<dbReference type="GO" id="GO:0004553">
    <property type="term" value="F:hydrolase activity, hydrolyzing O-glycosyl compounds"/>
    <property type="evidence" value="ECO:0007669"/>
    <property type="project" value="InterPro"/>
</dbReference>
<evidence type="ECO:0000313" key="12">
    <source>
        <dbReference type="EMBL" id="GGS43336.1"/>
    </source>
</evidence>
<dbReference type="InterPro" id="IPR004236">
    <property type="entry name" value="Pept_S1_alpha_lytic"/>
</dbReference>
<feature type="domain" description="Chitin-binding type-3" evidence="11">
    <location>
        <begin position="413"/>
        <end position="459"/>
    </location>
</feature>
<dbReference type="SUPFAM" id="SSF51055">
    <property type="entry name" value="Carbohydrate binding domain"/>
    <property type="match status" value="1"/>
</dbReference>